<dbReference type="PANTHER" id="PTHR10098:SF108">
    <property type="entry name" value="TETRATRICOPEPTIDE REPEAT PROTEIN 28"/>
    <property type="match status" value="1"/>
</dbReference>
<evidence type="ECO:0000313" key="5">
    <source>
        <dbReference type="Proteomes" id="UP001249851"/>
    </source>
</evidence>
<sequence>MDTFNILCAKGDEAFENEGYLQAITFYSEALSLSPNDEDVLGCRCVVYAKLGMFNESKKDAESLISIIPQKPKGHFLRAIALENLGNHRECLRSFLKAYELDKGHPTQIVLSIIQAVGCICQMSESEELAIADQDAECGKFDKFIQVGRRLHETGNYEICIDVLSTALKAHYGWGGDHVLCSEQSEDDKEPVLRERIDESTANANIDCEELQSSPSDQAFGFSSVYFATGNHMEDDRNVMEWLSQNAKGVMTALLIMTGAYFSLYQFRDSLAVCKQCLAVALDFKDKEFEIKSYVKLANIHHRLAQYTQAVSYNGKLLAVGRDLQKCGNTGEKHEEYWNSDLEGRAVWNLSAAYKLMGDYKEALQYAQEYIEVLKRKDLEELPTAYANLGELELLQGNYNKSLECHKRELQLCRKLKHQQGAAYAYGNIGTVYAHLGNFKLAAVNHEQHLRLSQSLNDNISELIALRNFGCMHKMMKNFTEAVSYFEQHLHLVKMNKLGEFLCKAYILIGSCYKEMHQLHHAQYYFETSLKLASEQNDLEDEFDCHLALAQIAASMRNFEKSRHYFNKVVPVLEEKLLSKYAKSLIYQDPLLEKLNRCYKELQEVLIEMNLPEEALEIAEHCSSRILVNILRQEKIFTSRNACASEVLIEPYSANDIEDILSKQNASVLFFSTVPSGFLLWMLSPGKGVLKCHRHRCCGHYSLADKIQFCIEEIHSNCQESYNCDHRALPHDVTNEPSKTPDIKKNQRSCFSCEFLHSSKLTPIQKLYHLLLSPIEGELKALLTSGTNELIIIPDLEVNSVPFPCLQDLNGHYFHEMFSVRILPCIRSLHQQINALSNDSSTCAEQDMGSAKILVQGNPVISSVDLNGKSWNPVSQSDLAEVEVNTIASLLGVDPVSGYSATKENFLTALPDACVVHLATYGSWSEACIALSPEAYCRSNNPPAESFVVTLSDIASLKLSAMVVVCNACCGCAHQYCQLKCANFHFAMALLAAGVQSVIMPLWSVPQASLLKLFFHFYSGLEKGQTVSESLKGAWTQVRGIEEMSSLDSWASFVHIGFDTTVDLKKLRHKLLDRQLDQAVQASSPERFPFVAAETLDNKVANVETKLKRFQEMLTSLMFQHSSLSYALPALKDVVQLACQTLLSFQQPEVSSAEDLTMCAQLSSNVLEALGAREFLNFLGFDFQKDGAYDKDPFVVFPHWDPDGILSMSSQVLEAVCDILTVSSNSGYNLAKIIKNLKKNIMEKLKEFLSLSCRYPERIMKTSDFALRPLWYKPQFQCFLASLGFYEVGQSLLFNKTEENQVLLKSTLVVISTMLDYVEKRKTWTFSSVHENLSSGVMFRSRVVGVSPQATPTKQVVMNTPWMSKRVNDDQNEAKMVLARELEGINKEFAGHVTRSNYWHAQLLRAQSAASSKLPLIGTKTSKRPTGRSQATEKKAGKVKVNAGLTASCNRLPVDEEPKLSINDTRERRNEIYRIYAQRFDDIAMQKRHKIRQLLVPRVNNQR</sequence>
<dbReference type="Gene3D" id="1.25.40.10">
    <property type="entry name" value="Tetratricopeptide repeat domain"/>
    <property type="match status" value="3"/>
</dbReference>
<accession>A0AAD9QRA3</accession>
<feature type="repeat" description="TPR" evidence="1">
    <location>
        <begin position="4"/>
        <end position="37"/>
    </location>
</feature>
<dbReference type="InterPro" id="IPR019734">
    <property type="entry name" value="TPR_rpt"/>
</dbReference>
<dbReference type="SMART" id="SM00028">
    <property type="entry name" value="TPR"/>
    <property type="match status" value="10"/>
</dbReference>
<feature type="domain" description="CHAT" evidence="3">
    <location>
        <begin position="763"/>
        <end position="1057"/>
    </location>
</feature>
<dbReference type="Proteomes" id="UP001249851">
    <property type="component" value="Unassembled WGS sequence"/>
</dbReference>
<dbReference type="SUPFAM" id="SSF48452">
    <property type="entry name" value="TPR-like"/>
    <property type="match status" value="4"/>
</dbReference>
<dbReference type="PANTHER" id="PTHR10098">
    <property type="entry name" value="RAPSYN-RELATED"/>
    <property type="match status" value="1"/>
</dbReference>
<feature type="region of interest" description="Disordered" evidence="2">
    <location>
        <begin position="1417"/>
        <end position="1436"/>
    </location>
</feature>
<proteinExistence type="predicted"/>
<dbReference type="Pfam" id="PF12770">
    <property type="entry name" value="CHAT"/>
    <property type="match status" value="1"/>
</dbReference>
<protein>
    <submittedName>
        <fullName evidence="4">Tetratricopeptide repeat protein 28</fullName>
    </submittedName>
</protein>
<gene>
    <name evidence="4" type="ORF">P5673_010346</name>
</gene>
<name>A0AAD9QRA3_ACRCE</name>
<evidence type="ECO:0000259" key="3">
    <source>
        <dbReference type="Pfam" id="PF12770"/>
    </source>
</evidence>
<reference evidence="4" key="1">
    <citation type="journal article" date="2023" name="G3 (Bethesda)">
        <title>Whole genome assembly and annotation of the endangered Caribbean coral Acropora cervicornis.</title>
        <authorList>
            <person name="Selwyn J.D."/>
            <person name="Vollmer S.V."/>
        </authorList>
    </citation>
    <scope>NUCLEOTIDE SEQUENCE</scope>
    <source>
        <strain evidence="4">K2</strain>
    </source>
</reference>
<evidence type="ECO:0000256" key="1">
    <source>
        <dbReference type="PROSITE-ProRule" id="PRU00339"/>
    </source>
</evidence>
<dbReference type="InterPro" id="IPR024983">
    <property type="entry name" value="CHAT_dom"/>
</dbReference>
<organism evidence="4 5">
    <name type="scientific">Acropora cervicornis</name>
    <name type="common">Staghorn coral</name>
    <dbReference type="NCBI Taxonomy" id="6130"/>
    <lineage>
        <taxon>Eukaryota</taxon>
        <taxon>Metazoa</taxon>
        <taxon>Cnidaria</taxon>
        <taxon>Anthozoa</taxon>
        <taxon>Hexacorallia</taxon>
        <taxon>Scleractinia</taxon>
        <taxon>Astrocoeniina</taxon>
        <taxon>Acroporidae</taxon>
        <taxon>Acropora</taxon>
    </lineage>
</organism>
<dbReference type="InterPro" id="IPR011990">
    <property type="entry name" value="TPR-like_helical_dom_sf"/>
</dbReference>
<dbReference type="Pfam" id="PF13424">
    <property type="entry name" value="TPR_12"/>
    <property type="match status" value="1"/>
</dbReference>
<evidence type="ECO:0000256" key="2">
    <source>
        <dbReference type="SAM" id="MobiDB-lite"/>
    </source>
</evidence>
<comment type="caution">
    <text evidence="4">The sequence shown here is derived from an EMBL/GenBank/DDBJ whole genome shotgun (WGS) entry which is preliminary data.</text>
</comment>
<evidence type="ECO:0000313" key="4">
    <source>
        <dbReference type="EMBL" id="KAK2566023.1"/>
    </source>
</evidence>
<reference evidence="4" key="2">
    <citation type="journal article" date="2023" name="Science">
        <title>Genomic signatures of disease resistance in endangered staghorn corals.</title>
        <authorList>
            <person name="Vollmer S.V."/>
            <person name="Selwyn J.D."/>
            <person name="Despard B.A."/>
            <person name="Roesel C.L."/>
        </authorList>
    </citation>
    <scope>NUCLEOTIDE SEQUENCE</scope>
    <source>
        <strain evidence="4">K2</strain>
    </source>
</reference>
<keyword evidence="5" id="KW-1185">Reference proteome</keyword>
<dbReference type="PROSITE" id="PS50005">
    <property type="entry name" value="TPR"/>
    <property type="match status" value="1"/>
</dbReference>
<dbReference type="EMBL" id="JARQWQ010000018">
    <property type="protein sequence ID" value="KAK2566023.1"/>
    <property type="molecule type" value="Genomic_DNA"/>
</dbReference>
<keyword evidence="1" id="KW-0802">TPR repeat</keyword>